<dbReference type="GeneID" id="19989148"/>
<gene>
    <name evidence="3" type="primary">orf113</name>
    <name evidence="4" type="ORF">T459_23609</name>
</gene>
<keyword evidence="1" id="KW-0812">Transmembrane</keyword>
<dbReference type="EMBL" id="KJ865409">
    <property type="protein sequence ID" value="AIG89817.1"/>
    <property type="molecule type" value="Genomic_DNA"/>
</dbReference>
<dbReference type="EMBL" id="KJ865410">
    <property type="protein sequence ID" value="AIG90160.1"/>
    <property type="molecule type" value="Genomic_DNA"/>
</dbReference>
<dbReference type="EMBL" id="AYRZ02000009">
    <property type="protein sequence ID" value="PHT72824.1"/>
    <property type="molecule type" value="Genomic_DNA"/>
</dbReference>
<evidence type="ECO:0000313" key="3">
    <source>
        <dbReference type="EMBL" id="AIG90160.1"/>
    </source>
</evidence>
<dbReference type="RefSeq" id="YP_009049802.1">
    <property type="nucleotide sequence ID" value="NC_024624.1"/>
</dbReference>
<evidence type="ECO:0000313" key="4">
    <source>
        <dbReference type="EMBL" id="PHT72824.1"/>
    </source>
</evidence>
<proteinExistence type="predicted"/>
<keyword evidence="3" id="KW-0496">Mitochondrion</keyword>
<evidence type="ECO:0000313" key="2">
    <source>
        <dbReference type="EMBL" id="AIG89817.1"/>
    </source>
</evidence>
<accession>A0A075VWP4</accession>
<dbReference type="Proteomes" id="UP000222542">
    <property type="component" value="Unassembled WGS sequence"/>
</dbReference>
<evidence type="ECO:0000313" key="5">
    <source>
        <dbReference type="Proteomes" id="UP000222542"/>
    </source>
</evidence>
<organism evidence="3">
    <name type="scientific">Capsicum annuum</name>
    <name type="common">Capsicum pepper</name>
    <dbReference type="NCBI Taxonomy" id="4072"/>
    <lineage>
        <taxon>Eukaryota</taxon>
        <taxon>Viridiplantae</taxon>
        <taxon>Streptophyta</taxon>
        <taxon>Embryophyta</taxon>
        <taxon>Tracheophyta</taxon>
        <taxon>Spermatophyta</taxon>
        <taxon>Magnoliopsida</taxon>
        <taxon>eudicotyledons</taxon>
        <taxon>Gunneridae</taxon>
        <taxon>Pentapetalae</taxon>
        <taxon>asterids</taxon>
        <taxon>lamiids</taxon>
        <taxon>Solanales</taxon>
        <taxon>Solanaceae</taxon>
        <taxon>Solanoideae</taxon>
        <taxon>Capsiceae</taxon>
        <taxon>Capsicum</taxon>
    </lineage>
</organism>
<dbReference type="KEGG" id="cann:19989148"/>
<protein>
    <submittedName>
        <fullName evidence="3">Uncharacterized protein</fullName>
    </submittedName>
</protein>
<keyword evidence="1" id="KW-1133">Transmembrane helix</keyword>
<reference evidence="4 5" key="4">
    <citation type="journal article" date="2017" name="Genome Biol.">
        <title>New reference genome sequences of hot pepper reveal the massive evolution of plant disease-resistance genes by retroduplication.</title>
        <authorList>
            <person name="Kim S."/>
            <person name="Park J."/>
            <person name="Yeom S.I."/>
            <person name="Kim Y.M."/>
            <person name="Seo E."/>
            <person name="Kim K.T."/>
            <person name="Kim M.S."/>
            <person name="Lee J.M."/>
            <person name="Cheong K."/>
            <person name="Shin H.S."/>
            <person name="Kim S.B."/>
            <person name="Han K."/>
            <person name="Lee J."/>
            <person name="Park M."/>
            <person name="Lee H.A."/>
            <person name="Lee H.Y."/>
            <person name="Lee Y."/>
            <person name="Oh S."/>
            <person name="Lee J.H."/>
            <person name="Choi E."/>
            <person name="Choi E."/>
            <person name="Lee S.E."/>
            <person name="Jeon J."/>
            <person name="Kim H."/>
            <person name="Choi G."/>
            <person name="Song H."/>
            <person name="Lee J."/>
            <person name="Lee S.C."/>
            <person name="Kwon J.K."/>
            <person name="Lee H.Y."/>
            <person name="Koo N."/>
            <person name="Hong Y."/>
            <person name="Kim R.W."/>
            <person name="Kang W.H."/>
            <person name="Huh J.H."/>
            <person name="Kang B.C."/>
            <person name="Yang T.J."/>
            <person name="Lee Y.H."/>
            <person name="Bennetzen J.L."/>
            <person name="Choi D."/>
        </authorList>
    </citation>
    <scope>NUCLEOTIDE SEQUENCE [LARGE SCALE GENOMIC DNA]</scope>
    <source>
        <strain evidence="5">cv. CM334</strain>
    </source>
</reference>
<reference evidence="3" key="3">
    <citation type="submission" date="2014-05" db="EMBL/GenBank/DDBJ databases">
        <title>Capsicum annuum strain Jeju mitochondrial DNA, complete genome.</title>
        <authorList>
            <person name="Jo Y.D."/>
            <person name="Choi Y."/>
            <person name="Kim D.-H."/>
            <person name="Kim B.-D."/>
            <person name="Kang B.-C."/>
        </authorList>
    </citation>
    <scope>NUCLEOTIDE SEQUENCE</scope>
</reference>
<dbReference type="Gramene" id="PHT72824">
    <property type="protein sequence ID" value="PHT72824"/>
    <property type="gene ID" value="T459_23609"/>
</dbReference>
<reference evidence="4" key="2">
    <citation type="journal article" date="2014" name="Nat. Genet.">
        <title>Genome sequence of the hot pepper provides insights into the evolution of pungency in Capsicum species.</title>
        <authorList>
            <person name="Kim S."/>
            <person name="Park M."/>
            <person name="Yeom S.I."/>
            <person name="Kim Y.M."/>
            <person name="Lee J.M."/>
            <person name="Lee H.A."/>
            <person name="Seo E."/>
            <person name="Choi J."/>
            <person name="Cheong K."/>
            <person name="Kim K.T."/>
            <person name="Jung K."/>
            <person name="Lee G.W."/>
            <person name="Oh S.K."/>
            <person name="Bae C."/>
            <person name="Kim S.B."/>
            <person name="Lee H.Y."/>
            <person name="Kim S.Y."/>
            <person name="Kim M.S."/>
            <person name="Kang B.C."/>
            <person name="Jo Y.D."/>
            <person name="Yang H.B."/>
            <person name="Jeong H.J."/>
            <person name="Kang W.H."/>
            <person name="Kwon J.K."/>
            <person name="Shin C."/>
            <person name="Lim J.Y."/>
            <person name="Park J.H."/>
            <person name="Huh J.H."/>
            <person name="Kim J.S."/>
            <person name="Kim B.D."/>
            <person name="Cohen O."/>
            <person name="Paran I."/>
            <person name="Suh M.C."/>
            <person name="Lee S.B."/>
            <person name="Kim Y.K."/>
            <person name="Shin Y."/>
            <person name="Noh S.J."/>
            <person name="Park J."/>
            <person name="Seo Y.S."/>
            <person name="Kwon S.Y."/>
            <person name="Kim H.A."/>
            <person name="Park J.M."/>
            <person name="Kim H.J."/>
            <person name="Choi S.B."/>
            <person name="Bosland P.W."/>
            <person name="Reeves G."/>
            <person name="Jo S.H."/>
            <person name="Lee B.W."/>
            <person name="Cho H.T."/>
            <person name="Choi H.S."/>
            <person name="Lee M.S."/>
            <person name="Yu Y."/>
            <person name="Do Choi Y."/>
            <person name="Park B.S."/>
            <person name="van Deynze A."/>
            <person name="Ashrafi H."/>
            <person name="Hill T."/>
            <person name="Kim W.T."/>
            <person name="Pai H.S."/>
            <person name="Ahn H.K."/>
            <person name="Yeam I."/>
            <person name="Giovannoni J.J."/>
            <person name="Rose J.K."/>
            <person name="Sorensen I."/>
            <person name="Lee S.J."/>
            <person name="Kim R.W."/>
            <person name="Choi I.Y."/>
            <person name="Choi B.S."/>
            <person name="Lim J.S."/>
            <person name="Lee Y.H."/>
            <person name="Choi D."/>
        </authorList>
    </citation>
    <scope>NUCLEOTIDE SEQUENCE [LARGE SCALE GENOMIC DNA]</scope>
</reference>
<feature type="transmembrane region" description="Helical" evidence="1">
    <location>
        <begin position="67"/>
        <end position="89"/>
    </location>
</feature>
<reference evidence="2" key="1">
    <citation type="journal article" date="2014" name="BMC Genomics">
        <title>Extensive structural variations between mitochondrial genomes of CMS and normal peppers (Capsicum annuum L.) revealed by complete nucleotide sequencing.</title>
        <authorList>
            <person name="Jo Y.D."/>
            <person name="Choi Y."/>
            <person name="Kim D.H."/>
            <person name="Kim B.D."/>
            <person name="Kang B.C."/>
        </authorList>
    </citation>
    <scope>NUCLEOTIDE SEQUENCE</scope>
</reference>
<geneLocation type="mitochondrion" evidence="3"/>
<sequence>MTVSPNASLLLSKLHLLPSFANKRFHYSTLTLLCFLLVIVTIPSGLNCHNRGLPQGRSSYPEKESRLLNRLFQHIVCTSLIAISFNITFRRLPLCFPQIPSVVPLFNIRHAGV</sequence>
<keyword evidence="5" id="KW-1185">Reference proteome</keyword>
<evidence type="ECO:0000256" key="1">
    <source>
        <dbReference type="SAM" id="Phobius"/>
    </source>
</evidence>
<dbReference type="AlphaFoldDB" id="A0A075VWP4"/>
<name>A0A075VWP4_CAPAN</name>
<keyword evidence="1" id="KW-0472">Membrane</keyword>
<accession>A0A1U8QDP2</accession>
<feature type="transmembrane region" description="Helical" evidence="1">
    <location>
        <begin position="25"/>
        <end position="46"/>
    </location>
</feature>